<dbReference type="KEGG" id="scu:SCE1572_37910"/>
<dbReference type="STRING" id="1254432.SCE1572_37910"/>
<sequence length="52" mass="5105">MPMLLLRGCAPGGGAPPGGGAAVARETPGERAVRDQRPGAASGFAVDFAWPG</sequence>
<evidence type="ECO:0000313" key="2">
    <source>
        <dbReference type="Proteomes" id="UP000014803"/>
    </source>
</evidence>
<evidence type="ECO:0000313" key="1">
    <source>
        <dbReference type="EMBL" id="AGP39767.1"/>
    </source>
</evidence>
<protein>
    <submittedName>
        <fullName evidence="1">Uncharacterized protein</fullName>
    </submittedName>
</protein>
<dbReference type="EMBL" id="CP003969">
    <property type="protein sequence ID" value="AGP39767.1"/>
    <property type="molecule type" value="Genomic_DNA"/>
</dbReference>
<reference evidence="1 2" key="1">
    <citation type="journal article" date="2013" name="Sci. Rep.">
        <title>Extraordinary expansion of a Sorangium cellulosum genome from an alkaline milieu.</title>
        <authorList>
            <person name="Han K."/>
            <person name="Li Z.F."/>
            <person name="Peng R."/>
            <person name="Zhu L.P."/>
            <person name="Zhou T."/>
            <person name="Wang L.G."/>
            <person name="Li S.G."/>
            <person name="Zhang X.B."/>
            <person name="Hu W."/>
            <person name="Wu Z.H."/>
            <person name="Qin N."/>
            <person name="Li Y.Z."/>
        </authorList>
    </citation>
    <scope>NUCLEOTIDE SEQUENCE [LARGE SCALE GENOMIC DNA]</scope>
    <source>
        <strain evidence="1 2">So0157-2</strain>
    </source>
</reference>
<proteinExistence type="predicted"/>
<dbReference type="Proteomes" id="UP000014803">
    <property type="component" value="Chromosome"/>
</dbReference>
<dbReference type="AlphaFoldDB" id="S4Y2P4"/>
<accession>S4Y2P4</accession>
<dbReference type="PATRIC" id="fig|1254432.3.peg.8591"/>
<gene>
    <name evidence="1" type="ORF">SCE1572_37910</name>
</gene>
<organism evidence="1 2">
    <name type="scientific">Sorangium cellulosum So0157-2</name>
    <dbReference type="NCBI Taxonomy" id="1254432"/>
    <lineage>
        <taxon>Bacteria</taxon>
        <taxon>Pseudomonadati</taxon>
        <taxon>Myxococcota</taxon>
        <taxon>Polyangia</taxon>
        <taxon>Polyangiales</taxon>
        <taxon>Polyangiaceae</taxon>
        <taxon>Sorangium</taxon>
    </lineage>
</organism>
<dbReference type="HOGENOM" id="CLU_3084801_0_0_7"/>
<name>S4Y2P4_SORCE</name>